<dbReference type="InterPro" id="IPR051206">
    <property type="entry name" value="NAMLAA_amidase_2"/>
</dbReference>
<feature type="chain" id="PRO_5018540420" description="N-acetylmuramoyl-L-alanine amidase" evidence="6">
    <location>
        <begin position="23"/>
        <end position="268"/>
    </location>
</feature>
<keyword evidence="9" id="KW-1185">Reference proteome</keyword>
<dbReference type="KEGG" id="emo:DM558_11920"/>
<dbReference type="Proteomes" id="UP000273143">
    <property type="component" value="Chromosome"/>
</dbReference>
<keyword evidence="5" id="KW-0961">Cell wall biogenesis/degradation</keyword>
<dbReference type="FunFam" id="3.40.80.10:FF:000003">
    <property type="entry name" value="N-acetylmuramoyl-L-alanine amidase"/>
    <property type="match status" value="1"/>
</dbReference>
<keyword evidence="6" id="KW-0732">Signal</keyword>
<dbReference type="Gene3D" id="1.10.101.10">
    <property type="entry name" value="PGBD-like superfamily/PGBD"/>
    <property type="match status" value="1"/>
</dbReference>
<dbReference type="SMART" id="SM00644">
    <property type="entry name" value="Ami_2"/>
    <property type="match status" value="1"/>
</dbReference>
<dbReference type="GO" id="GO:0019867">
    <property type="term" value="C:outer membrane"/>
    <property type="evidence" value="ECO:0007669"/>
    <property type="project" value="TreeGrafter"/>
</dbReference>
<feature type="signal peptide" evidence="6">
    <location>
        <begin position="1"/>
        <end position="22"/>
    </location>
</feature>
<evidence type="ECO:0000256" key="3">
    <source>
        <dbReference type="ARBA" id="ARBA00011901"/>
    </source>
</evidence>
<evidence type="ECO:0000313" key="9">
    <source>
        <dbReference type="Proteomes" id="UP000273143"/>
    </source>
</evidence>
<dbReference type="InterPro" id="IPR002502">
    <property type="entry name" value="Amidase_domain"/>
</dbReference>
<dbReference type="PANTHER" id="PTHR30417:SF1">
    <property type="entry name" value="N-ACETYLMURAMOYL-L-ALANINE AMIDASE AMID"/>
    <property type="match status" value="1"/>
</dbReference>
<dbReference type="CDD" id="cd06583">
    <property type="entry name" value="PGRP"/>
    <property type="match status" value="1"/>
</dbReference>
<dbReference type="InterPro" id="IPR036365">
    <property type="entry name" value="PGBD-like_sf"/>
</dbReference>
<evidence type="ECO:0000256" key="1">
    <source>
        <dbReference type="ARBA" id="ARBA00001561"/>
    </source>
</evidence>
<reference evidence="9" key="1">
    <citation type="submission" date="2018-06" db="EMBL/GenBank/DDBJ databases">
        <title>Complete genome of Pseudomonas insecticola strain QZS01.</title>
        <authorList>
            <person name="Wang J."/>
            <person name="Su Q."/>
        </authorList>
    </citation>
    <scope>NUCLEOTIDE SEQUENCE [LARGE SCALE GENOMIC DNA]</scope>
    <source>
        <strain evidence="9">QZS01</strain>
    </source>
</reference>
<dbReference type="InterPro" id="IPR036366">
    <property type="entry name" value="PGBDSf"/>
</dbReference>
<organism evidence="8 9">
    <name type="scientific">Entomomonas moraniae</name>
    <dbReference type="NCBI Taxonomy" id="2213226"/>
    <lineage>
        <taxon>Bacteria</taxon>
        <taxon>Pseudomonadati</taxon>
        <taxon>Pseudomonadota</taxon>
        <taxon>Gammaproteobacteria</taxon>
        <taxon>Pseudomonadales</taxon>
        <taxon>Pseudomonadaceae</taxon>
        <taxon>Entomomonas</taxon>
    </lineage>
</organism>
<dbReference type="AlphaFoldDB" id="A0A3Q9JMD3"/>
<dbReference type="GO" id="GO:0009253">
    <property type="term" value="P:peptidoglycan catabolic process"/>
    <property type="evidence" value="ECO:0007669"/>
    <property type="project" value="InterPro"/>
</dbReference>
<dbReference type="EMBL" id="CP029822">
    <property type="protein sequence ID" value="AZS51430.1"/>
    <property type="molecule type" value="Genomic_DNA"/>
</dbReference>
<dbReference type="PROSITE" id="PS51257">
    <property type="entry name" value="PROKAR_LIPOPROTEIN"/>
    <property type="match status" value="1"/>
</dbReference>
<comment type="catalytic activity">
    <reaction evidence="1">
        <text>Hydrolyzes the link between N-acetylmuramoyl residues and L-amino acid residues in certain cell-wall glycopeptides.</text>
        <dbReference type="EC" id="3.5.1.28"/>
    </reaction>
</comment>
<proteinExistence type="inferred from homology"/>
<feature type="domain" description="N-acetylmuramoyl-L-alanine amidase" evidence="7">
    <location>
        <begin position="27"/>
        <end position="167"/>
    </location>
</feature>
<dbReference type="RefSeq" id="WP_127164184.1">
    <property type="nucleotide sequence ID" value="NZ_CP029822.1"/>
</dbReference>
<gene>
    <name evidence="8" type="ORF">DM558_11920</name>
</gene>
<evidence type="ECO:0000259" key="7">
    <source>
        <dbReference type="SMART" id="SM00644"/>
    </source>
</evidence>
<evidence type="ECO:0000256" key="6">
    <source>
        <dbReference type="SAM" id="SignalP"/>
    </source>
</evidence>
<name>A0A3Q9JMD3_9GAMM</name>
<evidence type="ECO:0000313" key="8">
    <source>
        <dbReference type="EMBL" id="AZS51430.1"/>
    </source>
</evidence>
<keyword evidence="4" id="KW-0378">Hydrolase</keyword>
<accession>A0A3Q9JMD3</accession>
<dbReference type="Pfam" id="PF01471">
    <property type="entry name" value="PG_binding_1"/>
    <property type="match status" value="1"/>
</dbReference>
<dbReference type="SUPFAM" id="SSF47090">
    <property type="entry name" value="PGBD-like"/>
    <property type="match status" value="1"/>
</dbReference>
<comment type="similarity">
    <text evidence="2">Belongs to the N-acetylmuramoyl-L-alanine amidase 2 family.</text>
</comment>
<dbReference type="PANTHER" id="PTHR30417">
    <property type="entry name" value="N-ACETYLMURAMOYL-L-ALANINE AMIDASE AMID"/>
    <property type="match status" value="1"/>
</dbReference>
<dbReference type="GO" id="GO:0008745">
    <property type="term" value="F:N-acetylmuramoyl-L-alanine amidase activity"/>
    <property type="evidence" value="ECO:0007669"/>
    <property type="project" value="UniProtKB-EC"/>
</dbReference>
<sequence length="268" mass="30437">MKFLLKKSLIIFCLLWLSACQSGLKIDKNYVSQAQDNRIQYIIVHYTAADLMRSLHLLTQANVSSHYLISKDGTIYQLVNDEKRAWHAGISEWQGRNSLNNSSIGIELVNLGYKETPQKTRVWYRYSDAQIKSLKVLLRELQKRYDIPSKNILGHSDIAPQRKSDPGPLFPWRELAKEGLAIWPNEIAVSRQQAIFDAEGLPSTAWIQNKLARIGYTTPQTGQLDADTVKAIIAFQMRYQPDNFTGIVDSKTAALLFVVANKNFAIPK</sequence>
<dbReference type="GO" id="GO:0009254">
    <property type="term" value="P:peptidoglycan turnover"/>
    <property type="evidence" value="ECO:0007669"/>
    <property type="project" value="TreeGrafter"/>
</dbReference>
<dbReference type="InterPro" id="IPR002477">
    <property type="entry name" value="Peptidoglycan-bd-like"/>
</dbReference>
<protein>
    <recommendedName>
        <fullName evidence="3">N-acetylmuramoyl-L-alanine amidase</fullName>
        <ecNumber evidence="3">3.5.1.28</ecNumber>
    </recommendedName>
</protein>
<evidence type="ECO:0000256" key="4">
    <source>
        <dbReference type="ARBA" id="ARBA00022801"/>
    </source>
</evidence>
<dbReference type="InterPro" id="IPR036505">
    <property type="entry name" value="Amidase/PGRP_sf"/>
</dbReference>
<evidence type="ECO:0000256" key="2">
    <source>
        <dbReference type="ARBA" id="ARBA00007553"/>
    </source>
</evidence>
<dbReference type="GO" id="GO:0071555">
    <property type="term" value="P:cell wall organization"/>
    <property type="evidence" value="ECO:0007669"/>
    <property type="project" value="UniProtKB-KW"/>
</dbReference>
<dbReference type="Gene3D" id="3.40.80.10">
    <property type="entry name" value="Peptidoglycan recognition protein-like"/>
    <property type="match status" value="1"/>
</dbReference>
<dbReference type="EC" id="3.5.1.28" evidence="3"/>
<dbReference type="Pfam" id="PF01510">
    <property type="entry name" value="Amidase_2"/>
    <property type="match status" value="1"/>
</dbReference>
<evidence type="ECO:0000256" key="5">
    <source>
        <dbReference type="ARBA" id="ARBA00023316"/>
    </source>
</evidence>
<dbReference type="SUPFAM" id="SSF55846">
    <property type="entry name" value="N-acetylmuramoyl-L-alanine amidase-like"/>
    <property type="match status" value="1"/>
</dbReference>